<dbReference type="InterPro" id="IPR052961">
    <property type="entry name" value="Oxido-Kinase-like_Enzymes"/>
</dbReference>
<keyword evidence="2" id="KW-1185">Reference proteome</keyword>
<dbReference type="SMART" id="SM00587">
    <property type="entry name" value="CHK"/>
    <property type="match status" value="1"/>
</dbReference>
<organism evidence="2 3">
    <name type="scientific">Strongyloides papillosus</name>
    <name type="common">Intestinal threadworm</name>
    <dbReference type="NCBI Taxonomy" id="174720"/>
    <lineage>
        <taxon>Eukaryota</taxon>
        <taxon>Metazoa</taxon>
        <taxon>Ecdysozoa</taxon>
        <taxon>Nematoda</taxon>
        <taxon>Chromadorea</taxon>
        <taxon>Rhabditida</taxon>
        <taxon>Tylenchina</taxon>
        <taxon>Panagrolaimomorpha</taxon>
        <taxon>Strongyloidoidea</taxon>
        <taxon>Strongyloididae</taxon>
        <taxon>Strongyloides</taxon>
    </lineage>
</organism>
<protein>
    <submittedName>
        <fullName evidence="3">CHK domain-containing protein</fullName>
    </submittedName>
</protein>
<evidence type="ECO:0000259" key="1">
    <source>
        <dbReference type="SMART" id="SM00587"/>
    </source>
</evidence>
<sequence length="430" mass="50419">MEDKNVFTVDSYGDECIEKTTISYKWIIENLEENSEDFRLKRKDSKVLKITYEDISKGKGTASNIMKLVVFFDDVNSDPYEVILKIPIFKNSELLNELGVKDIEKYDDDMVSNTLVRCHSQEHLFYREISKEIKNIKVPKYFGGSDAILSKKSGVIIMDYVNPNKGGIIDLNYPFNIYQAKSVIEEILKLQVFSFTNGKHWRNKLQNKRTIGLATILQNIVKIHWEVCKEFIPKTILIEIEEDVVNMVSNFSEISLYNVYHLPESHGENSVICHGDMWVNNILFHKDTEGRFTNDVIAIVDWQIIYEGSIGADLARNLAINCSSETRREIEINYLPQYFNRLKEEVLKKNEPFNITYETFRRHYDFCYIESIFYLIVTIGYKLSQLDMSKENDSIWETRKFLLSSRIYFGIKDAVERVKILKPEWLIKKD</sequence>
<feature type="domain" description="CHK kinase-like" evidence="1">
    <location>
        <begin position="156"/>
        <end position="348"/>
    </location>
</feature>
<dbReference type="PANTHER" id="PTHR23020">
    <property type="entry name" value="UNCHARACTERIZED NUCLEAR HORMONE RECEPTOR-RELATED"/>
    <property type="match status" value="1"/>
</dbReference>
<reference evidence="3" key="1">
    <citation type="submission" date="2017-02" db="UniProtKB">
        <authorList>
            <consortium name="WormBaseParasite"/>
        </authorList>
    </citation>
    <scope>IDENTIFICATION</scope>
</reference>
<evidence type="ECO:0000313" key="3">
    <source>
        <dbReference type="WBParaSite" id="SPAL_0000599600.1"/>
    </source>
</evidence>
<dbReference type="Pfam" id="PF07914">
    <property type="entry name" value="DUF1679"/>
    <property type="match status" value="1"/>
</dbReference>
<dbReference type="Gene3D" id="3.90.1200.10">
    <property type="match status" value="1"/>
</dbReference>
<dbReference type="WBParaSite" id="SPAL_0000599600.1">
    <property type="protein sequence ID" value="SPAL_0000599600.1"/>
    <property type="gene ID" value="SPAL_0000599600"/>
</dbReference>
<dbReference type="InterPro" id="IPR015897">
    <property type="entry name" value="CHK_kinase-like"/>
</dbReference>
<dbReference type="AlphaFoldDB" id="A0A0N5BJ71"/>
<dbReference type="Proteomes" id="UP000046392">
    <property type="component" value="Unplaced"/>
</dbReference>
<dbReference type="SUPFAM" id="SSF56112">
    <property type="entry name" value="Protein kinase-like (PK-like)"/>
    <property type="match status" value="1"/>
</dbReference>
<accession>A0A0N5BJ71</accession>
<name>A0A0N5BJ71_STREA</name>
<evidence type="ECO:0000313" key="2">
    <source>
        <dbReference type="Proteomes" id="UP000046392"/>
    </source>
</evidence>
<proteinExistence type="predicted"/>
<dbReference type="PANTHER" id="PTHR23020:SF41">
    <property type="entry name" value="AMINOGLYCOSIDE PHOSPHOTRANSFERASE DOMAIN-CONTAINING PROTEIN"/>
    <property type="match status" value="1"/>
</dbReference>
<dbReference type="InterPro" id="IPR011009">
    <property type="entry name" value="Kinase-like_dom_sf"/>
</dbReference>
<dbReference type="InterPro" id="IPR012877">
    <property type="entry name" value="Dhs-27"/>
</dbReference>